<organism evidence="1 2">
    <name type="scientific">Pelagomonas calceolata</name>
    <dbReference type="NCBI Taxonomy" id="35677"/>
    <lineage>
        <taxon>Eukaryota</taxon>
        <taxon>Sar</taxon>
        <taxon>Stramenopiles</taxon>
        <taxon>Ochrophyta</taxon>
        <taxon>Pelagophyceae</taxon>
        <taxon>Pelagomonadales</taxon>
        <taxon>Pelagomonadaceae</taxon>
        <taxon>Pelagomonas</taxon>
    </lineage>
</organism>
<dbReference type="EMBL" id="CAKKNE010000004">
    <property type="protein sequence ID" value="CAH0373576.1"/>
    <property type="molecule type" value="Genomic_DNA"/>
</dbReference>
<name>A0A8J2SS43_9STRA</name>
<dbReference type="InterPro" id="IPR025245">
    <property type="entry name" value="DUF4197"/>
</dbReference>
<reference evidence="1" key="1">
    <citation type="submission" date="2021-11" db="EMBL/GenBank/DDBJ databases">
        <authorList>
            <consortium name="Genoscope - CEA"/>
            <person name="William W."/>
        </authorList>
    </citation>
    <scope>NUCLEOTIDE SEQUENCE</scope>
</reference>
<dbReference type="Pfam" id="PF13852">
    <property type="entry name" value="DUF4197"/>
    <property type="match status" value="1"/>
</dbReference>
<sequence>MGAGASADNAMSPEELARVHAMLALTPEEQAKKAAAAMKDCLALAATTGLARASRPETWEEAANRIPCPMKGKFENLQRQIEKVPMVGKTLAKPVAAGVESVEKAFVDAASTVGKDPAVAAAYRAAVDGIGVDAAVDLVQGAPGSFTEYLAGQTDGALTDGVTATVAAVLATHTLTKVWGGATEAYNAAATKCGVKPIELDLPSYVVEQAMATLKQLVSDKEIELRDNPGDDAPESVREIFGGGLRTAMAQGSEPLVLVKPDDPRQIQFVVFPQDGATPERLVTGKGLGVVVTARQPVVQSKSWAVLTLGFGRPAEVAGDRGDLRGYAPKFHRRGRFLVADVLGEEYPLKVDNGRYFDQNAIKLVRHATDASKTFYEDGALDFNYSEETKHVGPDRCKQWTSDRYNFVLGLRKNAP</sequence>
<keyword evidence="2" id="KW-1185">Reference proteome</keyword>
<dbReference type="AlphaFoldDB" id="A0A8J2SS43"/>
<proteinExistence type="predicted"/>
<accession>A0A8J2SS43</accession>
<evidence type="ECO:0000313" key="2">
    <source>
        <dbReference type="Proteomes" id="UP000789595"/>
    </source>
</evidence>
<dbReference type="Proteomes" id="UP000789595">
    <property type="component" value="Unassembled WGS sequence"/>
</dbReference>
<protein>
    <submittedName>
        <fullName evidence="1">Uncharacterized protein</fullName>
    </submittedName>
</protein>
<gene>
    <name evidence="1" type="ORF">PECAL_4P07840</name>
</gene>
<evidence type="ECO:0000313" key="1">
    <source>
        <dbReference type="EMBL" id="CAH0373576.1"/>
    </source>
</evidence>
<comment type="caution">
    <text evidence="1">The sequence shown here is derived from an EMBL/GenBank/DDBJ whole genome shotgun (WGS) entry which is preliminary data.</text>
</comment>